<dbReference type="AlphaFoldDB" id="A0A328P9H4"/>
<evidence type="ECO:0000256" key="2">
    <source>
        <dbReference type="ARBA" id="ARBA00022980"/>
    </source>
</evidence>
<evidence type="ECO:0000256" key="5">
    <source>
        <dbReference type="HAMAP-Rule" id="MF_00629"/>
    </source>
</evidence>
<comment type="caution">
    <text evidence="6">The sequence shown here is derived from an EMBL/GenBank/DDBJ whole genome shotgun (WGS) entry which is preliminary data.</text>
</comment>
<dbReference type="HAMAP" id="MF_00629">
    <property type="entry name" value="Ribosomal_eL39"/>
    <property type="match status" value="1"/>
</dbReference>
<proteinExistence type="inferred from homology"/>
<evidence type="ECO:0000313" key="7">
    <source>
        <dbReference type="Proteomes" id="UP000249782"/>
    </source>
</evidence>
<keyword evidence="7" id="KW-1185">Reference proteome</keyword>
<name>A0A328P9H4_9EURY</name>
<gene>
    <name evidence="5" type="primary">rpl39e</name>
    <name evidence="6" type="ORF">DPC56_04620</name>
</gene>
<evidence type="ECO:0000313" key="6">
    <source>
        <dbReference type="EMBL" id="RAO79207.1"/>
    </source>
</evidence>
<dbReference type="InterPro" id="IPR020083">
    <property type="entry name" value="Ribosomal_eL39_CS"/>
</dbReference>
<accession>A0A328P9H4</accession>
<dbReference type="FunFam" id="1.10.1620.10:FF:000001">
    <property type="entry name" value="60S ribosomal protein-like L39"/>
    <property type="match status" value="1"/>
</dbReference>
<dbReference type="InterPro" id="IPR023626">
    <property type="entry name" value="Ribosomal_eL39_dom_sf"/>
</dbReference>
<evidence type="ECO:0000256" key="4">
    <source>
        <dbReference type="ARBA" id="ARBA00035234"/>
    </source>
</evidence>
<dbReference type="RefSeq" id="WP_112093894.1">
    <property type="nucleotide sequence ID" value="NZ_QLOE01000004.1"/>
</dbReference>
<dbReference type="NCBIfam" id="NF002316">
    <property type="entry name" value="PRK01242.1"/>
    <property type="match status" value="1"/>
</dbReference>
<comment type="similarity">
    <text evidence="1 5">Belongs to the eukaryotic ribosomal protein eL39 family.</text>
</comment>
<dbReference type="GO" id="GO:0005840">
    <property type="term" value="C:ribosome"/>
    <property type="evidence" value="ECO:0007669"/>
    <property type="project" value="UniProtKB-KW"/>
</dbReference>
<dbReference type="Proteomes" id="UP000249782">
    <property type="component" value="Unassembled WGS sequence"/>
</dbReference>
<evidence type="ECO:0000256" key="3">
    <source>
        <dbReference type="ARBA" id="ARBA00023274"/>
    </source>
</evidence>
<dbReference type="Pfam" id="PF00832">
    <property type="entry name" value="Ribosomal_L39"/>
    <property type="match status" value="1"/>
</dbReference>
<dbReference type="PROSITE" id="PS00051">
    <property type="entry name" value="RIBOSOMAL_L39E"/>
    <property type="match status" value="1"/>
</dbReference>
<reference evidence="6 7" key="1">
    <citation type="submission" date="2018-06" db="EMBL/GenBank/DDBJ databases">
        <title>Draft genome sequence of hyperthermophilic methanogen Methanothermobacter tenebrarum sp. MCM-B 1447.</title>
        <authorList>
            <person name="Pore S.D."/>
            <person name="Dagar S."/>
            <person name="Dhakephalkar P.K."/>
        </authorList>
    </citation>
    <scope>NUCLEOTIDE SEQUENCE [LARGE SCALE GENOMIC DNA]</scope>
    <source>
        <strain evidence="6 7">MCM B 1447</strain>
    </source>
</reference>
<evidence type="ECO:0000256" key="1">
    <source>
        <dbReference type="ARBA" id="ARBA00009339"/>
    </source>
</evidence>
<dbReference type="OrthoDB" id="65887at2157"/>
<keyword evidence="3 5" id="KW-0687">Ribonucleoprotein</keyword>
<dbReference type="EMBL" id="QLOE01000004">
    <property type="protein sequence ID" value="RAO79207.1"/>
    <property type="molecule type" value="Genomic_DNA"/>
</dbReference>
<dbReference type="GO" id="GO:0003735">
    <property type="term" value="F:structural constituent of ribosome"/>
    <property type="evidence" value="ECO:0007669"/>
    <property type="project" value="InterPro"/>
</dbReference>
<keyword evidence="2 5" id="KW-0689">Ribosomal protein</keyword>
<dbReference type="GO" id="GO:1990904">
    <property type="term" value="C:ribonucleoprotein complex"/>
    <property type="evidence" value="ECO:0007669"/>
    <property type="project" value="UniProtKB-KW"/>
</dbReference>
<sequence length="51" mass="6338">MSRNKHVAKKIRLSKARKQNRRVPVWVLLKTNRRVLTHPKMRHWRRTKLKV</sequence>
<dbReference type="InterPro" id="IPR000077">
    <property type="entry name" value="Ribosomal_eL39"/>
</dbReference>
<dbReference type="Gene3D" id="1.10.1620.10">
    <property type="entry name" value="Ribosomal protein L39e"/>
    <property type="match status" value="1"/>
</dbReference>
<dbReference type="GO" id="GO:0006412">
    <property type="term" value="P:translation"/>
    <property type="evidence" value="ECO:0007669"/>
    <property type="project" value="UniProtKB-UniRule"/>
</dbReference>
<protein>
    <recommendedName>
        <fullName evidence="4 5">Large ribosomal subunit protein eL39</fullName>
    </recommendedName>
</protein>
<organism evidence="6 7">
    <name type="scientific">Methanothermobacter tenebrarum</name>
    <dbReference type="NCBI Taxonomy" id="680118"/>
    <lineage>
        <taxon>Archaea</taxon>
        <taxon>Methanobacteriati</taxon>
        <taxon>Methanobacteriota</taxon>
        <taxon>Methanomada group</taxon>
        <taxon>Methanobacteria</taxon>
        <taxon>Methanobacteriales</taxon>
        <taxon>Methanobacteriaceae</taxon>
        <taxon>Methanothermobacter</taxon>
    </lineage>
</organism>
<dbReference type="SUPFAM" id="SSF48662">
    <property type="entry name" value="Ribosomal protein L39e"/>
    <property type="match status" value="1"/>
</dbReference>